<gene>
    <name evidence="14" type="ORF">C7377_0366</name>
</gene>
<dbReference type="PANTHER" id="PTHR32024">
    <property type="entry name" value="TRK SYSTEM POTASSIUM UPTAKE PROTEIN TRKG-RELATED"/>
    <property type="match status" value="1"/>
</dbReference>
<comment type="similarity">
    <text evidence="2">Belongs to the TrkH potassium transport family.</text>
</comment>
<evidence type="ECO:0000256" key="3">
    <source>
        <dbReference type="ARBA" id="ARBA00022448"/>
    </source>
</evidence>
<keyword evidence="3" id="KW-0813">Transport</keyword>
<evidence type="ECO:0000256" key="10">
    <source>
        <dbReference type="ARBA" id="ARBA00023065"/>
    </source>
</evidence>
<keyword evidence="7 13" id="KW-0812">Transmembrane</keyword>
<keyword evidence="5" id="KW-0997">Cell inner membrane</keyword>
<evidence type="ECO:0000256" key="4">
    <source>
        <dbReference type="ARBA" id="ARBA00022475"/>
    </source>
</evidence>
<dbReference type="GO" id="GO:0046872">
    <property type="term" value="F:metal ion binding"/>
    <property type="evidence" value="ECO:0007669"/>
    <property type="project" value="UniProtKB-KW"/>
</dbReference>
<evidence type="ECO:0000256" key="6">
    <source>
        <dbReference type="ARBA" id="ARBA00022538"/>
    </source>
</evidence>
<feature type="transmembrane region" description="Helical" evidence="13">
    <location>
        <begin position="396"/>
        <end position="418"/>
    </location>
</feature>
<feature type="binding site" evidence="12">
    <location>
        <position position="112"/>
    </location>
    <ligand>
        <name>K(+)</name>
        <dbReference type="ChEBI" id="CHEBI:29103"/>
    </ligand>
</feature>
<sequence length="484" mass="53368">MVINWKLIINTIGRFLLFETIFLLISLVVAIGYGEHDVYAFLWTAIITLVLGLISYYSTKNSNINLGKREGYVVVSIAWVIFSFFGCLPYLFSGAIPSFTDAFFETMSGFTTTGSSILNNIEELPHGILFWRSLTQWLGGMGIIVLFLAVLPRLGVGGRELFIAEVPGPSPDKLKPSIKATARRLWGLYLGFTVAEATLLTIGGMEIFDAVNHSLTTLATGGYSTKQASIGAYPSPFIQYVITLFMFIAGVNFTLSYATVTGKVKKLWKDEEFRWYLGITVLFTMLVAFGLTFTIGVNGFEQNFRDSLFTVVSILTTTGYATADYILWAPHIALLVFVLMFFGGSGGSTSGGVKIVRVVLLIKNSYYEIVRLLHPNAVIPVRFNKQSVKNSTIDNIMAFVILYAIVFVVSIVILSFWMSGLDSTLSAVATSLGNIGPGFGHIGPTENFSNLADGAKWFLSFLMLLGRLELFTVLVLFTPAFWKR</sequence>
<dbReference type="GO" id="GO:0005886">
    <property type="term" value="C:plasma membrane"/>
    <property type="evidence" value="ECO:0007669"/>
    <property type="project" value="UniProtKB-SubCell"/>
</dbReference>
<evidence type="ECO:0000256" key="7">
    <source>
        <dbReference type="ARBA" id="ARBA00022692"/>
    </source>
</evidence>
<evidence type="ECO:0000256" key="5">
    <source>
        <dbReference type="ARBA" id="ARBA00022519"/>
    </source>
</evidence>
<feature type="transmembrane region" description="Helical" evidence="13">
    <location>
        <begin position="457"/>
        <end position="482"/>
    </location>
</feature>
<dbReference type="InterPro" id="IPR004772">
    <property type="entry name" value="TrkH"/>
</dbReference>
<dbReference type="PIRSF" id="PIRSF006247">
    <property type="entry name" value="TrkH"/>
    <property type="match status" value="1"/>
</dbReference>
<evidence type="ECO:0000256" key="12">
    <source>
        <dbReference type="PIRSR" id="PIRSR006247-1"/>
    </source>
</evidence>
<keyword evidence="11 13" id="KW-0472">Membrane</keyword>
<evidence type="ECO:0000256" key="1">
    <source>
        <dbReference type="ARBA" id="ARBA00004429"/>
    </source>
</evidence>
<name>A0A7L4URK9_BALHA</name>
<dbReference type="AlphaFoldDB" id="A0A7L4URK9"/>
<evidence type="ECO:0000313" key="14">
    <source>
        <dbReference type="EMBL" id="PVX52071.1"/>
    </source>
</evidence>
<evidence type="ECO:0000256" key="9">
    <source>
        <dbReference type="ARBA" id="ARBA00022989"/>
    </source>
</evidence>
<comment type="subcellular location">
    <subcellularLocation>
        <location evidence="1">Cell inner membrane</location>
        <topology evidence="1">Multi-pass membrane protein</topology>
    </subcellularLocation>
</comment>
<feature type="binding site" evidence="12">
    <location>
        <position position="318"/>
    </location>
    <ligand>
        <name>K(+)</name>
        <dbReference type="ChEBI" id="CHEBI:29103"/>
    </ligand>
</feature>
<feature type="transmembrane region" description="Helical" evidence="13">
    <location>
        <begin position="185"/>
        <end position="208"/>
    </location>
</feature>
<dbReference type="RefSeq" id="WP_116495630.1">
    <property type="nucleotide sequence ID" value="NZ_QENZ01000003.1"/>
</dbReference>
<dbReference type="EMBL" id="QENZ01000003">
    <property type="protein sequence ID" value="PVX52071.1"/>
    <property type="molecule type" value="Genomic_DNA"/>
</dbReference>
<keyword evidence="8 12" id="KW-0630">Potassium</keyword>
<protein>
    <submittedName>
        <fullName evidence="14">Trk system potassium uptake protein TrkH</fullName>
    </submittedName>
</protein>
<keyword evidence="9 13" id="KW-1133">Transmembrane helix</keyword>
<dbReference type="InterPro" id="IPR003445">
    <property type="entry name" value="Cat_transpt"/>
</dbReference>
<dbReference type="GO" id="GO:0015379">
    <property type="term" value="F:potassium:chloride symporter activity"/>
    <property type="evidence" value="ECO:0007669"/>
    <property type="project" value="InterPro"/>
</dbReference>
<evidence type="ECO:0000256" key="11">
    <source>
        <dbReference type="ARBA" id="ARBA00023136"/>
    </source>
</evidence>
<dbReference type="Pfam" id="PF02386">
    <property type="entry name" value="TrkH"/>
    <property type="match status" value="1"/>
</dbReference>
<proteinExistence type="inferred from homology"/>
<reference evidence="14 15" key="1">
    <citation type="submission" date="2018-05" db="EMBL/GenBank/DDBJ databases">
        <title>Genomic Encyclopedia of Type Strains, Phase IV (KMG-IV): sequencing the most valuable type-strain genomes for metagenomic binning, comparative biology and taxonomic classification.</title>
        <authorList>
            <person name="Goeker M."/>
        </authorList>
    </citation>
    <scope>NUCLEOTIDE SEQUENCE [LARGE SCALE GENOMIC DNA]</scope>
    <source>
        <strain evidence="14 15">DSM 28579</strain>
    </source>
</reference>
<feature type="transmembrane region" description="Helical" evidence="13">
    <location>
        <begin position="39"/>
        <end position="59"/>
    </location>
</feature>
<feature type="transmembrane region" description="Helical" evidence="13">
    <location>
        <begin position="237"/>
        <end position="255"/>
    </location>
</feature>
<comment type="caution">
    <text evidence="14">The sequence shown here is derived from an EMBL/GenBank/DDBJ whole genome shotgun (WGS) entry which is preliminary data.</text>
</comment>
<keyword evidence="4" id="KW-1003">Cell membrane</keyword>
<feature type="binding site" evidence="12">
    <location>
        <position position="434"/>
    </location>
    <ligand>
        <name>K(+)</name>
        <dbReference type="ChEBI" id="CHEBI:29103"/>
    </ligand>
</feature>
<feature type="binding site" evidence="12">
    <location>
        <position position="317"/>
    </location>
    <ligand>
        <name>K(+)</name>
        <dbReference type="ChEBI" id="CHEBI:29103"/>
    </ligand>
</feature>
<feature type="transmembrane region" description="Helical" evidence="13">
    <location>
        <begin position="275"/>
        <end position="297"/>
    </location>
</feature>
<feature type="transmembrane region" description="Helical" evidence="13">
    <location>
        <begin position="71"/>
        <end position="92"/>
    </location>
</feature>
<keyword evidence="15" id="KW-1185">Reference proteome</keyword>
<evidence type="ECO:0000256" key="13">
    <source>
        <dbReference type="SAM" id="Phobius"/>
    </source>
</evidence>
<keyword evidence="10" id="KW-0406">Ion transport</keyword>
<dbReference type="Proteomes" id="UP000251835">
    <property type="component" value="Unassembled WGS sequence"/>
</dbReference>
<feature type="transmembrane region" description="Helical" evidence="13">
    <location>
        <begin position="325"/>
        <end position="344"/>
    </location>
</feature>
<feature type="transmembrane region" description="Helical" evidence="13">
    <location>
        <begin position="12"/>
        <end position="33"/>
    </location>
</feature>
<organism evidence="14 15">
    <name type="scientific">Balneicella halophila</name>
    <dbReference type="NCBI Taxonomy" id="1537566"/>
    <lineage>
        <taxon>Bacteria</taxon>
        <taxon>Pseudomonadati</taxon>
        <taxon>Bacteroidota</taxon>
        <taxon>Bacteroidia</taxon>
        <taxon>Bacteroidales</taxon>
        <taxon>Balneicellaceae</taxon>
        <taxon>Balneicella</taxon>
    </lineage>
</organism>
<keyword evidence="6" id="KW-0633">Potassium transport</keyword>
<evidence type="ECO:0000256" key="2">
    <source>
        <dbReference type="ARBA" id="ARBA00009137"/>
    </source>
</evidence>
<feature type="transmembrane region" description="Helical" evidence="13">
    <location>
        <begin position="134"/>
        <end position="151"/>
    </location>
</feature>
<evidence type="ECO:0000313" key="15">
    <source>
        <dbReference type="Proteomes" id="UP000251835"/>
    </source>
</evidence>
<dbReference type="PANTHER" id="PTHR32024:SF2">
    <property type="entry name" value="TRK SYSTEM POTASSIUM UPTAKE PROTEIN TRKG-RELATED"/>
    <property type="match status" value="1"/>
</dbReference>
<evidence type="ECO:0000256" key="8">
    <source>
        <dbReference type="ARBA" id="ARBA00022958"/>
    </source>
</evidence>
<feature type="binding site" evidence="12">
    <location>
        <position position="113"/>
    </location>
    <ligand>
        <name>K(+)</name>
        <dbReference type="ChEBI" id="CHEBI:29103"/>
    </ligand>
</feature>
<keyword evidence="12" id="KW-0479">Metal-binding</keyword>
<feature type="binding site" evidence="12">
    <location>
        <position position="221"/>
    </location>
    <ligand>
        <name>K(+)</name>
        <dbReference type="ChEBI" id="CHEBI:29103"/>
    </ligand>
</feature>
<dbReference type="OrthoDB" id="9810952at2"/>
<accession>A0A7L4URK9</accession>